<proteinExistence type="predicted"/>
<dbReference type="AlphaFoldDB" id="A0A4C1X3T7"/>
<organism evidence="2 3">
    <name type="scientific">Eumeta variegata</name>
    <name type="common">Bagworm moth</name>
    <name type="synonym">Eumeta japonica</name>
    <dbReference type="NCBI Taxonomy" id="151549"/>
    <lineage>
        <taxon>Eukaryota</taxon>
        <taxon>Metazoa</taxon>
        <taxon>Ecdysozoa</taxon>
        <taxon>Arthropoda</taxon>
        <taxon>Hexapoda</taxon>
        <taxon>Insecta</taxon>
        <taxon>Pterygota</taxon>
        <taxon>Neoptera</taxon>
        <taxon>Endopterygota</taxon>
        <taxon>Lepidoptera</taxon>
        <taxon>Glossata</taxon>
        <taxon>Ditrysia</taxon>
        <taxon>Tineoidea</taxon>
        <taxon>Psychidae</taxon>
        <taxon>Oiketicinae</taxon>
        <taxon>Eumeta</taxon>
    </lineage>
</organism>
<dbReference type="EMBL" id="BGZK01000733">
    <property type="protein sequence ID" value="GBP58388.1"/>
    <property type="molecule type" value="Genomic_DNA"/>
</dbReference>
<reference evidence="2 3" key="1">
    <citation type="journal article" date="2019" name="Commun. Biol.">
        <title>The bagworm genome reveals a unique fibroin gene that provides high tensile strength.</title>
        <authorList>
            <person name="Kono N."/>
            <person name="Nakamura H."/>
            <person name="Ohtoshi R."/>
            <person name="Tomita M."/>
            <person name="Numata K."/>
            <person name="Arakawa K."/>
        </authorList>
    </citation>
    <scope>NUCLEOTIDE SEQUENCE [LARGE SCALE GENOMIC DNA]</scope>
</reference>
<accession>A0A4C1X3T7</accession>
<sequence>MTIITLTAYGRTAVVPRATAPTRSWVATELAVREFDSESPFYVNGTAIGTDIVRNNSITAPSRESRASLVQDKASHESLAAFGARIRMLEAGYGARSGRLRRLVKAKADCRCSISGVCRRTRRPDAAHRSPAAHRTRHETLPL</sequence>
<evidence type="ECO:0000313" key="2">
    <source>
        <dbReference type="EMBL" id="GBP58388.1"/>
    </source>
</evidence>
<dbReference type="Proteomes" id="UP000299102">
    <property type="component" value="Unassembled WGS sequence"/>
</dbReference>
<feature type="region of interest" description="Disordered" evidence="1">
    <location>
        <begin position="121"/>
        <end position="143"/>
    </location>
</feature>
<keyword evidence="3" id="KW-1185">Reference proteome</keyword>
<protein>
    <submittedName>
        <fullName evidence="2">Uncharacterized protein</fullName>
    </submittedName>
</protein>
<comment type="caution">
    <text evidence="2">The sequence shown here is derived from an EMBL/GenBank/DDBJ whole genome shotgun (WGS) entry which is preliminary data.</text>
</comment>
<evidence type="ECO:0000256" key="1">
    <source>
        <dbReference type="SAM" id="MobiDB-lite"/>
    </source>
</evidence>
<name>A0A4C1X3T7_EUMVA</name>
<gene>
    <name evidence="2" type="ORF">EVAR_40958_1</name>
</gene>
<evidence type="ECO:0000313" key="3">
    <source>
        <dbReference type="Proteomes" id="UP000299102"/>
    </source>
</evidence>